<dbReference type="EMBL" id="KQ976465">
    <property type="protein sequence ID" value="KYM84308.1"/>
    <property type="molecule type" value="Genomic_DNA"/>
</dbReference>
<evidence type="ECO:0000313" key="2">
    <source>
        <dbReference type="EMBL" id="KYM84308.1"/>
    </source>
</evidence>
<evidence type="ECO:0000256" key="1">
    <source>
        <dbReference type="SAM" id="MobiDB-lite"/>
    </source>
</evidence>
<keyword evidence="3" id="KW-1185">Reference proteome</keyword>
<feature type="region of interest" description="Disordered" evidence="1">
    <location>
        <begin position="1"/>
        <end position="67"/>
    </location>
</feature>
<dbReference type="AlphaFoldDB" id="A0A195BHL0"/>
<evidence type="ECO:0000313" key="3">
    <source>
        <dbReference type="Proteomes" id="UP000078540"/>
    </source>
</evidence>
<organism evidence="2 3">
    <name type="scientific">Atta colombica</name>
    <dbReference type="NCBI Taxonomy" id="520822"/>
    <lineage>
        <taxon>Eukaryota</taxon>
        <taxon>Metazoa</taxon>
        <taxon>Ecdysozoa</taxon>
        <taxon>Arthropoda</taxon>
        <taxon>Hexapoda</taxon>
        <taxon>Insecta</taxon>
        <taxon>Pterygota</taxon>
        <taxon>Neoptera</taxon>
        <taxon>Endopterygota</taxon>
        <taxon>Hymenoptera</taxon>
        <taxon>Apocrita</taxon>
        <taxon>Aculeata</taxon>
        <taxon>Formicoidea</taxon>
        <taxon>Formicidae</taxon>
        <taxon>Myrmicinae</taxon>
        <taxon>Atta</taxon>
    </lineage>
</organism>
<gene>
    <name evidence="2" type="ORF">ALC53_05401</name>
</gene>
<reference evidence="2 3" key="1">
    <citation type="submission" date="2015-09" db="EMBL/GenBank/DDBJ databases">
        <title>Atta colombica WGS genome.</title>
        <authorList>
            <person name="Nygaard S."/>
            <person name="Hu H."/>
            <person name="Boomsma J."/>
            <person name="Zhang G."/>
        </authorList>
    </citation>
    <scope>NUCLEOTIDE SEQUENCE [LARGE SCALE GENOMIC DNA]</scope>
    <source>
        <strain evidence="2">Treedump-2</strain>
        <tissue evidence="2">Whole body</tissue>
    </source>
</reference>
<dbReference type="Proteomes" id="UP000078540">
    <property type="component" value="Unassembled WGS sequence"/>
</dbReference>
<feature type="compositionally biased region" description="Polar residues" evidence="1">
    <location>
        <begin position="27"/>
        <end position="43"/>
    </location>
</feature>
<accession>A0A195BHL0</accession>
<protein>
    <submittedName>
        <fullName evidence="2">Uncharacterized protein</fullName>
    </submittedName>
</protein>
<name>A0A195BHL0_9HYME</name>
<proteinExistence type="predicted"/>
<sequence length="67" mass="7450">MLEVTDKSLRARRSVPCCRHRDGPDQSAVSSAGPQSHYWSDSSLPRLPQPAGEVSFLPLEEVHRPKP</sequence>